<reference evidence="1 2" key="1">
    <citation type="journal article" date="2016" name="G3 (Bethesda)">
        <title>First Draft Assembly and Annotation of the Genome of a California Endemic Oak Quercus lobata Nee (Fagaceae).</title>
        <authorList>
            <person name="Sork V.L."/>
            <person name="Fitz-Gibbon S.T."/>
            <person name="Puiu D."/>
            <person name="Crepeau M."/>
            <person name="Gugger P.F."/>
            <person name="Sherman R."/>
            <person name="Stevens K."/>
            <person name="Langley C.H."/>
            <person name="Pellegrini M."/>
            <person name="Salzberg S.L."/>
        </authorList>
    </citation>
    <scope>NUCLEOTIDE SEQUENCE [LARGE SCALE GENOMIC DNA]</scope>
    <source>
        <strain evidence="1 2">cv. SW786</strain>
    </source>
</reference>
<proteinExistence type="predicted"/>
<organism evidence="1 2">
    <name type="scientific">Quercus lobata</name>
    <name type="common">Valley oak</name>
    <dbReference type="NCBI Taxonomy" id="97700"/>
    <lineage>
        <taxon>Eukaryota</taxon>
        <taxon>Viridiplantae</taxon>
        <taxon>Streptophyta</taxon>
        <taxon>Embryophyta</taxon>
        <taxon>Tracheophyta</taxon>
        <taxon>Spermatophyta</taxon>
        <taxon>Magnoliopsida</taxon>
        <taxon>eudicotyledons</taxon>
        <taxon>Gunneridae</taxon>
        <taxon>Pentapetalae</taxon>
        <taxon>rosids</taxon>
        <taxon>fabids</taxon>
        <taxon>Fagales</taxon>
        <taxon>Fagaceae</taxon>
        <taxon>Quercus</taxon>
    </lineage>
</organism>
<dbReference type="EMBL" id="LRBV02000004">
    <property type="status" value="NOT_ANNOTATED_CDS"/>
    <property type="molecule type" value="Genomic_DNA"/>
</dbReference>
<name>A0A7N2LC55_QUELO</name>
<dbReference type="EnsemblPlants" id="QL04p015298:mrna">
    <property type="protein sequence ID" value="QL04p015298:mrna:CDS:2"/>
    <property type="gene ID" value="QL04p015298"/>
</dbReference>
<sequence>MASSSEQEFVPLYRARLNHFSRHCGLWDSRSAAHVGNKLTLRLHNIHVSAVCIDLQDELSRPLHLHQLVLPLFDSVRRASVLVHGAEKLWVTGSVLMSSIRNGRSGF</sequence>
<evidence type="ECO:0000313" key="2">
    <source>
        <dbReference type="Proteomes" id="UP000594261"/>
    </source>
</evidence>
<keyword evidence="2" id="KW-1185">Reference proteome</keyword>
<dbReference type="Gramene" id="QL04p015298:mrna">
    <property type="protein sequence ID" value="QL04p015298:mrna:CDS:2"/>
    <property type="gene ID" value="QL04p015298"/>
</dbReference>
<dbReference type="Proteomes" id="UP000594261">
    <property type="component" value="Chromosome 4"/>
</dbReference>
<accession>A0A7N2LC55</accession>
<evidence type="ECO:0000313" key="1">
    <source>
        <dbReference type="EnsemblPlants" id="QL04p015298:mrna:CDS:2"/>
    </source>
</evidence>
<reference evidence="1" key="2">
    <citation type="submission" date="2021-01" db="UniProtKB">
        <authorList>
            <consortium name="EnsemblPlants"/>
        </authorList>
    </citation>
    <scope>IDENTIFICATION</scope>
</reference>
<dbReference type="InParanoid" id="A0A7N2LC55"/>
<protein>
    <submittedName>
        <fullName evidence="1">Uncharacterized protein</fullName>
    </submittedName>
</protein>
<dbReference type="AlphaFoldDB" id="A0A7N2LC55"/>
<dbReference type="OMA" id="LEMFLMR"/>